<dbReference type="RefSeq" id="WP_058294344.1">
    <property type="nucleotide sequence ID" value="NZ_CAKJVD010000013.1"/>
</dbReference>
<keyword evidence="4" id="KW-1185">Reference proteome</keyword>
<evidence type="ECO:0000313" key="5">
    <source>
        <dbReference type="Proteomes" id="UP000431451"/>
    </source>
</evidence>
<dbReference type="Proteomes" id="UP000220840">
    <property type="component" value="Unassembled WGS sequence"/>
</dbReference>
<dbReference type="Proteomes" id="UP000431451">
    <property type="component" value="Unassembled WGS sequence"/>
</dbReference>
<evidence type="ECO:0000313" key="3">
    <source>
        <dbReference type="EMBL" id="VCT83524.1"/>
    </source>
</evidence>
<evidence type="ECO:0000313" key="2">
    <source>
        <dbReference type="EMBL" id="PEG30168.1"/>
    </source>
</evidence>
<dbReference type="Proteomes" id="UP000789738">
    <property type="component" value="Unassembled WGS sequence"/>
</dbReference>
<dbReference type="EMBL" id="UWJD01000001">
    <property type="protein sequence ID" value="VCT83524.1"/>
    <property type="molecule type" value="Genomic_DNA"/>
</dbReference>
<protein>
    <submittedName>
        <fullName evidence="2">Uncharacterized protein</fullName>
    </submittedName>
</protein>
<reference evidence="1" key="3">
    <citation type="submission" date="2021-10" db="EMBL/GenBank/DDBJ databases">
        <authorList>
            <person name="Mesa V."/>
        </authorList>
    </citation>
    <scope>NUCLEOTIDE SEQUENCE</scope>
    <source>
        <strain evidence="1">CC3_PB</strain>
    </source>
</reference>
<name>A0A2A7MGC5_9CLOT</name>
<proteinExistence type="predicted"/>
<dbReference type="EMBL" id="CAKJVE010000004">
    <property type="protein sequence ID" value="CAG9709971.1"/>
    <property type="molecule type" value="Genomic_DNA"/>
</dbReference>
<reference evidence="2 4" key="1">
    <citation type="submission" date="2017-10" db="EMBL/GenBank/DDBJ databases">
        <title>Effective Description of Clostridium neonatale sp. nov. linked to necrotizing enterocolitis in neonates and a clarification of species assignable to the genus Clostridium (Prazmowski 1880) emend. Lawson and Rainey 2016.</title>
        <authorList>
            <person name="Bernard K."/>
            <person name="Burdz T."/>
            <person name="Wiebe D."/>
            <person name="Balcewich B."/>
            <person name="Alfa M."/>
            <person name="Bernier A.-M."/>
        </authorList>
    </citation>
    <scope>NUCLEOTIDE SEQUENCE [LARGE SCALE GENOMIC DNA]</scope>
    <source>
        <strain evidence="2 4">LCDC99A005</strain>
    </source>
</reference>
<reference evidence="3 5" key="2">
    <citation type="submission" date="2018-06" db="EMBL/GenBank/DDBJ databases">
        <authorList>
            <consortium name="IHU Genomes"/>
        </authorList>
    </citation>
    <scope>NUCLEOTIDE SEQUENCE [LARGE SCALE GENOMIC DNA]</scope>
    <source>
        <strain evidence="3 5">NEC25</strain>
    </source>
</reference>
<organism evidence="2 4">
    <name type="scientific">Clostridium neonatale</name>
    <dbReference type="NCBI Taxonomy" id="137838"/>
    <lineage>
        <taxon>Bacteria</taxon>
        <taxon>Bacillati</taxon>
        <taxon>Bacillota</taxon>
        <taxon>Clostridia</taxon>
        <taxon>Eubacteriales</taxon>
        <taxon>Clostridiaceae</taxon>
        <taxon>Clostridium</taxon>
    </lineage>
</organism>
<evidence type="ECO:0000313" key="1">
    <source>
        <dbReference type="EMBL" id="CAG9709971.1"/>
    </source>
</evidence>
<dbReference type="EMBL" id="PDCJ01000001">
    <property type="protein sequence ID" value="PEG30168.1"/>
    <property type="molecule type" value="Genomic_DNA"/>
</dbReference>
<gene>
    <name evidence="1" type="ORF">CNEO_44528</name>
    <name evidence="3" type="ORF">CNEONATNEC25_01121</name>
    <name evidence="2" type="ORF">CQ394_00095</name>
</gene>
<sequence length="250" mass="29467">MGFFKKESITEDENISISNEINNTTCDTYQTSHKNSFRRDDLSLFHTNDIEYVINNFPSMSIEIRNSLNNLAETLEDTINFIEDKSSEIIKDSRDFKLSQAHRDTSIAIYDVVENIREYIDWMKDEYEKKINKADENSEKNNVELEKIVDKELVDEDNNVEIEIFKDLTLIEPKGFRLKENLVKVDDWNDLLVKTAEILNRQYKNNKNSNKKLGYFIIDDKKSEQNSFRDTAIEMLNEYKIGLDEFIIIS</sequence>
<dbReference type="OrthoDB" id="1937047at2"/>
<dbReference type="AlphaFoldDB" id="A0A2A7MGC5"/>
<accession>A0A2A7MGC5</accession>
<evidence type="ECO:0000313" key="4">
    <source>
        <dbReference type="Proteomes" id="UP000220840"/>
    </source>
</evidence>